<dbReference type="SMART" id="SM00093">
    <property type="entry name" value="SERPIN"/>
    <property type="match status" value="1"/>
</dbReference>
<organism evidence="9 10">
    <name type="scientific">Amblyomma americanum</name>
    <name type="common">Lone star tick</name>
    <dbReference type="NCBI Taxonomy" id="6943"/>
    <lineage>
        <taxon>Eukaryota</taxon>
        <taxon>Metazoa</taxon>
        <taxon>Ecdysozoa</taxon>
        <taxon>Arthropoda</taxon>
        <taxon>Chelicerata</taxon>
        <taxon>Arachnida</taxon>
        <taxon>Acari</taxon>
        <taxon>Parasitiformes</taxon>
        <taxon>Ixodida</taxon>
        <taxon>Ixodoidea</taxon>
        <taxon>Ixodidae</taxon>
        <taxon>Amblyomminae</taxon>
        <taxon>Amblyomma</taxon>
    </lineage>
</organism>
<keyword evidence="6" id="KW-0325">Glycoprotein</keyword>
<dbReference type="AlphaFoldDB" id="A0AAQ4ESW7"/>
<reference evidence="9 10" key="1">
    <citation type="journal article" date="2023" name="Arcadia Sci">
        <title>De novo assembly of a long-read Amblyomma americanum tick genome.</title>
        <authorList>
            <person name="Chou S."/>
            <person name="Poskanzer K.E."/>
            <person name="Rollins M."/>
            <person name="Thuy-Boun P.S."/>
        </authorList>
    </citation>
    <scope>NUCLEOTIDE SEQUENCE [LARGE SCALE GENOMIC DNA]</scope>
    <source>
        <strain evidence="9">F_SG_1</strain>
        <tissue evidence="9">Salivary glands</tissue>
    </source>
</reference>
<feature type="domain" description="Serpin" evidence="8">
    <location>
        <begin position="10"/>
        <end position="398"/>
    </location>
</feature>
<dbReference type="InterPro" id="IPR042185">
    <property type="entry name" value="Serpin_sf_2"/>
</dbReference>
<dbReference type="EMBL" id="JARKHS020011427">
    <property type="protein sequence ID" value="KAK8777831.1"/>
    <property type="molecule type" value="Genomic_DNA"/>
</dbReference>
<dbReference type="InterPro" id="IPR000215">
    <property type="entry name" value="Serpin_fam"/>
</dbReference>
<evidence type="ECO:0000256" key="4">
    <source>
        <dbReference type="ARBA" id="ARBA00022690"/>
    </source>
</evidence>
<evidence type="ECO:0000256" key="3">
    <source>
        <dbReference type="ARBA" id="ARBA00022525"/>
    </source>
</evidence>
<dbReference type="InterPro" id="IPR023796">
    <property type="entry name" value="Serpin_dom"/>
</dbReference>
<evidence type="ECO:0000256" key="2">
    <source>
        <dbReference type="ARBA" id="ARBA00009500"/>
    </source>
</evidence>
<dbReference type="Pfam" id="PF00079">
    <property type="entry name" value="Serpin"/>
    <property type="match status" value="1"/>
</dbReference>
<evidence type="ECO:0000313" key="10">
    <source>
        <dbReference type="Proteomes" id="UP001321473"/>
    </source>
</evidence>
<dbReference type="PANTHER" id="PTHR11461:SF211">
    <property type="entry name" value="GH10112P-RELATED"/>
    <property type="match status" value="1"/>
</dbReference>
<dbReference type="SUPFAM" id="SSF56574">
    <property type="entry name" value="Serpins"/>
    <property type="match status" value="1"/>
</dbReference>
<evidence type="ECO:0000313" key="9">
    <source>
        <dbReference type="EMBL" id="KAK8777831.1"/>
    </source>
</evidence>
<dbReference type="InterPro" id="IPR036186">
    <property type="entry name" value="Serpin_sf"/>
</dbReference>
<name>A0AAQ4ESW7_AMBAM</name>
<comment type="caution">
    <text evidence="9">The sequence shown here is derived from an EMBL/GenBank/DDBJ whole genome shotgun (WGS) entry which is preliminary data.</text>
</comment>
<sequence length="836" mass="92516">MAGPLLQFPLDMYLRMRREGGNVLLSPWYLSCMMVMMYHGSGGATRRQIARVLYTDDDGELVERFNSHASRLFCQDYHKPRHTHSGLQVTCYAGLYHDARVSVSQDFKEPLSSLDMHVHIQDFAESPEQSRLALDGFLRALTGFCFERDVFTGDSVDLDTFVVLASVFCFGSRWFAAGGAKSSTGEFHAESLSDSRGDDYVQMLTMTGRFQFAQFNKDDAFEGTLLDIPYQDPRRSLAIFVPAPSSNLAALEKNLNAAVILTSLGRLEHRGLVEVTLPRMKVKCLTDLKHYLPPMGVVDAFTDSADFVNMARIVGLRVSAAKHLAVFRAGHRGPKTAVAEAVANEHLRSATGKSIFKITRRSGARFAGSRIEYYGQLGMLFAMKGTLTPLFWLALSSAATDCSPEWCTAPYGERLEEVIERSVQGVPEVHTSKLGDEEPGLLSFVHPDGYRVTGLNRLRRHGQLRACCYNETQAVSFDLASEEPVVCSFFWSGSGNGTLELAAHDVKMTTHLRFIANPANDSGVESRRILDEYEEPVGTALRTGSMTVNISGISDGASTGAEASAATCKGGFISGRLGVAHGHKSQCRYEACAFLRRAPKNKQVASGENERRRGIHFFARGTVLSGEHLRAKMGCAKWVVATVLLVLMSTAVSAQEENCNFLDEHLESAINSFIGKLPQERPETVENGAEPPEGLNLIEFKFVNLNTLRPFGPFLTFCRNGSKFVQFDLVNRRPLFLIGSFSGNDSKTHRMESRALLVRFTAQFEVEGSKEDVKLHPTVNLPVSMVGVSMVLKSVDTEKNEELFIGLARPSFLRSLWHGMLFSELEKLFAEILPKK</sequence>
<dbReference type="Gene3D" id="3.30.497.10">
    <property type="entry name" value="Antithrombin, subunit I, domain 2"/>
    <property type="match status" value="1"/>
</dbReference>
<keyword evidence="5" id="KW-0722">Serine protease inhibitor</keyword>
<dbReference type="InterPro" id="IPR042178">
    <property type="entry name" value="Serpin_sf_1"/>
</dbReference>
<keyword evidence="3" id="KW-0964">Secreted</keyword>
<evidence type="ECO:0000256" key="7">
    <source>
        <dbReference type="RuleBase" id="RU000411"/>
    </source>
</evidence>
<keyword evidence="4" id="KW-0646">Protease inhibitor</keyword>
<dbReference type="GO" id="GO:0004867">
    <property type="term" value="F:serine-type endopeptidase inhibitor activity"/>
    <property type="evidence" value="ECO:0007669"/>
    <property type="project" value="UniProtKB-KW"/>
</dbReference>
<comment type="subcellular location">
    <subcellularLocation>
        <location evidence="1">Secreted</location>
    </subcellularLocation>
</comment>
<gene>
    <name evidence="9" type="ORF">V5799_020830</name>
</gene>
<dbReference type="GO" id="GO:0005615">
    <property type="term" value="C:extracellular space"/>
    <property type="evidence" value="ECO:0007669"/>
    <property type="project" value="InterPro"/>
</dbReference>
<evidence type="ECO:0000259" key="8">
    <source>
        <dbReference type="SMART" id="SM00093"/>
    </source>
</evidence>
<comment type="similarity">
    <text evidence="2 7">Belongs to the serpin family.</text>
</comment>
<proteinExistence type="inferred from homology"/>
<dbReference type="Proteomes" id="UP001321473">
    <property type="component" value="Unassembled WGS sequence"/>
</dbReference>
<accession>A0AAQ4ESW7</accession>
<protein>
    <recommendedName>
        <fullName evidence="8">Serpin domain-containing protein</fullName>
    </recommendedName>
</protein>
<evidence type="ECO:0000256" key="1">
    <source>
        <dbReference type="ARBA" id="ARBA00004613"/>
    </source>
</evidence>
<evidence type="ECO:0000256" key="5">
    <source>
        <dbReference type="ARBA" id="ARBA00022900"/>
    </source>
</evidence>
<evidence type="ECO:0000256" key="6">
    <source>
        <dbReference type="ARBA" id="ARBA00023180"/>
    </source>
</evidence>
<dbReference type="PANTHER" id="PTHR11461">
    <property type="entry name" value="SERINE PROTEASE INHIBITOR, SERPIN"/>
    <property type="match status" value="1"/>
</dbReference>
<keyword evidence="10" id="KW-1185">Reference proteome</keyword>
<dbReference type="Gene3D" id="2.30.39.10">
    <property type="entry name" value="Alpha-1-antitrypsin, domain 1"/>
    <property type="match status" value="1"/>
</dbReference>